<dbReference type="EMBL" id="BARU01038310">
    <property type="protein sequence ID" value="GAH83258.1"/>
    <property type="molecule type" value="Genomic_DNA"/>
</dbReference>
<dbReference type="InterPro" id="IPR011990">
    <property type="entry name" value="TPR-like_helical_dom_sf"/>
</dbReference>
<dbReference type="InterPro" id="IPR019734">
    <property type="entry name" value="TPR_rpt"/>
</dbReference>
<proteinExistence type="predicted"/>
<reference evidence="3" key="1">
    <citation type="journal article" date="2014" name="Front. Microbiol.">
        <title>High frequency of phylogenetically diverse reductive dehalogenase-homologous genes in deep subseafloor sedimentary metagenomes.</title>
        <authorList>
            <person name="Kawai M."/>
            <person name="Futagami T."/>
            <person name="Toyoda A."/>
            <person name="Takaki Y."/>
            <person name="Nishi S."/>
            <person name="Hori S."/>
            <person name="Arai W."/>
            <person name="Tsubouchi T."/>
            <person name="Morono Y."/>
            <person name="Uchiyama I."/>
            <person name="Ito T."/>
            <person name="Fujiyama A."/>
            <person name="Inagaki F."/>
            <person name="Takami H."/>
        </authorList>
    </citation>
    <scope>NUCLEOTIDE SEQUENCE</scope>
    <source>
        <strain evidence="3">Expedition CK06-06</strain>
    </source>
</reference>
<dbReference type="Gene3D" id="3.40.50.10070">
    <property type="entry name" value="TolB, N-terminal domain"/>
    <property type="match status" value="1"/>
</dbReference>
<organism evidence="3">
    <name type="scientific">marine sediment metagenome</name>
    <dbReference type="NCBI Taxonomy" id="412755"/>
    <lineage>
        <taxon>unclassified sequences</taxon>
        <taxon>metagenomes</taxon>
        <taxon>ecological metagenomes</taxon>
    </lineage>
</organism>
<dbReference type="Pfam" id="PF07719">
    <property type="entry name" value="TPR_2"/>
    <property type="match status" value="1"/>
</dbReference>
<evidence type="ECO:0000256" key="1">
    <source>
        <dbReference type="ARBA" id="ARBA00022737"/>
    </source>
</evidence>
<sequence length="245" mass="27521">DYFCDGIAEEIITTLSKINGLRVIASTSSFEFKGKENIISEIGKKLDVQTVLEGSVRKEENQLRITAQLINVSDESHLWSDQYDREIKSVFAIQSDISRSIVEALKGGLSGEEKSAIEKRPTDDAEAYELYLLGRHSMNSGDRVKAINYFRQAIDRDPDFALAYAGLANAYPIYGWYLAKQAAAEKALELDDNLAEAHTIMDNISFFQLFDIPAAERGYKRAIELNPGSAEVHFYYGYNFLMTMG</sequence>
<dbReference type="Gene3D" id="1.25.40.10">
    <property type="entry name" value="Tetratricopeptide repeat domain"/>
    <property type="match status" value="2"/>
</dbReference>
<dbReference type="PROSITE" id="PS50005">
    <property type="entry name" value="TPR"/>
    <property type="match status" value="1"/>
</dbReference>
<feature type="non-terminal residue" evidence="3">
    <location>
        <position position="245"/>
    </location>
</feature>
<dbReference type="AlphaFoldDB" id="X1KMI0"/>
<dbReference type="InterPro" id="IPR013105">
    <property type="entry name" value="TPR_2"/>
</dbReference>
<name>X1KMI0_9ZZZZ</name>
<evidence type="ECO:0000313" key="3">
    <source>
        <dbReference type="EMBL" id="GAH83258.1"/>
    </source>
</evidence>
<keyword evidence="1" id="KW-0677">Repeat</keyword>
<dbReference type="SUPFAM" id="SSF48452">
    <property type="entry name" value="TPR-like"/>
    <property type="match status" value="1"/>
</dbReference>
<keyword evidence="2" id="KW-0802">TPR repeat</keyword>
<gene>
    <name evidence="3" type="ORF">S03H2_59570</name>
</gene>
<protein>
    <submittedName>
        <fullName evidence="3">Uncharacterized protein</fullName>
    </submittedName>
</protein>
<accession>X1KMI0</accession>
<evidence type="ECO:0000256" key="2">
    <source>
        <dbReference type="ARBA" id="ARBA00022803"/>
    </source>
</evidence>
<feature type="non-terminal residue" evidence="3">
    <location>
        <position position="1"/>
    </location>
</feature>
<comment type="caution">
    <text evidence="3">The sequence shown here is derived from an EMBL/GenBank/DDBJ whole genome shotgun (WGS) entry which is preliminary data.</text>
</comment>